<reference evidence="3" key="1">
    <citation type="submission" date="2021-01" db="EMBL/GenBank/DDBJ databases">
        <title>Chromosome-level genome assembly of a human fungal pathogen reveals clustering of transcriptionally co-regulated genes.</title>
        <authorList>
            <person name="Voorhies M."/>
            <person name="Cohen S."/>
            <person name="Shea T.P."/>
            <person name="Petrus S."/>
            <person name="Munoz J.F."/>
            <person name="Poplawski S."/>
            <person name="Goldman W.E."/>
            <person name="Michael T."/>
            <person name="Cuomo C.A."/>
            <person name="Sil A."/>
            <person name="Beyhan S."/>
        </authorList>
    </citation>
    <scope>NUCLEOTIDE SEQUENCE</scope>
    <source>
        <strain evidence="3">H88</strain>
    </source>
</reference>
<evidence type="ECO:0000256" key="1">
    <source>
        <dbReference type="SAM" id="MobiDB-lite"/>
    </source>
</evidence>
<dbReference type="AlphaFoldDB" id="A0A8A1LVD0"/>
<dbReference type="EMBL" id="CP069106">
    <property type="protein sequence ID" value="QSS56513.1"/>
    <property type="molecule type" value="Genomic_DNA"/>
</dbReference>
<organism evidence="3 4">
    <name type="scientific">Ajellomyces capsulatus (strain H88)</name>
    <name type="common">Darling's disease fungus</name>
    <name type="synonym">Histoplasma capsulatum</name>
    <dbReference type="NCBI Taxonomy" id="544711"/>
    <lineage>
        <taxon>Eukaryota</taxon>
        <taxon>Fungi</taxon>
        <taxon>Dikarya</taxon>
        <taxon>Ascomycota</taxon>
        <taxon>Pezizomycotina</taxon>
        <taxon>Eurotiomycetes</taxon>
        <taxon>Eurotiomycetidae</taxon>
        <taxon>Onygenales</taxon>
        <taxon>Ajellomycetaceae</taxon>
        <taxon>Histoplasma</taxon>
    </lineage>
</organism>
<evidence type="ECO:0000313" key="3">
    <source>
        <dbReference type="EMBL" id="QSS56513.1"/>
    </source>
</evidence>
<feature type="signal peptide" evidence="2">
    <location>
        <begin position="1"/>
        <end position="19"/>
    </location>
</feature>
<feature type="chain" id="PRO_5034956062" evidence="2">
    <location>
        <begin position="20"/>
        <end position="136"/>
    </location>
</feature>
<name>A0A8A1LVD0_AJEC8</name>
<sequence>MFLILTPSLFYSVLFYSTASRKDSIAPINPTTLPSNLYFFYDPARQPPRNLPYLLPPHKPKQHPLRNNPQVPPQRARGLLQLGPRRPPRRPRIPQPTPHRRRRRLPRLPWRHRRAHPAKRPAEARPRLPGRRPAAR</sequence>
<feature type="compositionally biased region" description="Low complexity" evidence="1">
    <location>
        <begin position="74"/>
        <end position="84"/>
    </location>
</feature>
<evidence type="ECO:0000256" key="2">
    <source>
        <dbReference type="SAM" id="SignalP"/>
    </source>
</evidence>
<gene>
    <name evidence="3" type="ORF">I7I53_04751</name>
</gene>
<proteinExistence type="predicted"/>
<keyword evidence="2" id="KW-0732">Signal</keyword>
<feature type="compositionally biased region" description="Basic residues" evidence="1">
    <location>
        <begin position="86"/>
        <end position="119"/>
    </location>
</feature>
<dbReference type="VEuPathDB" id="FungiDB:I7I53_04751"/>
<dbReference type="Proteomes" id="UP000663419">
    <property type="component" value="Chromosome 5"/>
</dbReference>
<evidence type="ECO:0000313" key="4">
    <source>
        <dbReference type="Proteomes" id="UP000663419"/>
    </source>
</evidence>
<accession>A0A8A1LVD0</accession>
<feature type="region of interest" description="Disordered" evidence="1">
    <location>
        <begin position="49"/>
        <end position="136"/>
    </location>
</feature>
<protein>
    <submittedName>
        <fullName evidence="3">Cystathionine gamma-synthase</fullName>
    </submittedName>
</protein>